<organism evidence="2 3">
    <name type="scientific">Exaiptasia diaphana</name>
    <name type="common">Tropical sea anemone</name>
    <name type="synonym">Aiptasia pulchella</name>
    <dbReference type="NCBI Taxonomy" id="2652724"/>
    <lineage>
        <taxon>Eukaryota</taxon>
        <taxon>Metazoa</taxon>
        <taxon>Cnidaria</taxon>
        <taxon>Anthozoa</taxon>
        <taxon>Hexacorallia</taxon>
        <taxon>Actiniaria</taxon>
        <taxon>Aiptasiidae</taxon>
        <taxon>Exaiptasia</taxon>
    </lineage>
</organism>
<feature type="signal peptide" evidence="1">
    <location>
        <begin position="1"/>
        <end position="24"/>
    </location>
</feature>
<accession>A0A913Y3L7</accession>
<keyword evidence="1" id="KW-0732">Signal</keyword>
<reference evidence="2" key="1">
    <citation type="submission" date="2022-11" db="UniProtKB">
        <authorList>
            <consortium name="EnsemblMetazoa"/>
        </authorList>
    </citation>
    <scope>IDENTIFICATION</scope>
</reference>
<dbReference type="EnsemblMetazoa" id="XM_021057923.2">
    <property type="protein sequence ID" value="XP_020913582.1"/>
    <property type="gene ID" value="LOC110251230"/>
</dbReference>
<protein>
    <submittedName>
        <fullName evidence="2">Uncharacterized protein</fullName>
    </submittedName>
</protein>
<keyword evidence="3" id="KW-1185">Reference proteome</keyword>
<dbReference type="RefSeq" id="XP_020913582.1">
    <property type="nucleotide sequence ID" value="XM_021057923.2"/>
</dbReference>
<dbReference type="GeneID" id="110251230"/>
<proteinExistence type="predicted"/>
<name>A0A913Y3L7_EXADI</name>
<dbReference type="Proteomes" id="UP000887567">
    <property type="component" value="Unplaced"/>
</dbReference>
<evidence type="ECO:0000313" key="2">
    <source>
        <dbReference type="EnsemblMetazoa" id="XP_020913582.1"/>
    </source>
</evidence>
<evidence type="ECO:0000313" key="3">
    <source>
        <dbReference type="Proteomes" id="UP000887567"/>
    </source>
</evidence>
<dbReference type="AlphaFoldDB" id="A0A913Y3L7"/>
<dbReference type="OrthoDB" id="10610322at2759"/>
<sequence>MARPSKRLALLLCLIVLHQDFIQARSSYNEHLVASARMMHEDMDDEAHEFGNTIKDVEARHNITIRSDIGRPLNRGKSMYCAQLYFITSSLKWSPSHRARGSAHNKDI</sequence>
<evidence type="ECO:0000256" key="1">
    <source>
        <dbReference type="SAM" id="SignalP"/>
    </source>
</evidence>
<feature type="chain" id="PRO_5037915893" evidence="1">
    <location>
        <begin position="25"/>
        <end position="108"/>
    </location>
</feature>
<dbReference type="KEGG" id="epa:110251230"/>